<evidence type="ECO:0000256" key="7">
    <source>
        <dbReference type="ARBA" id="ARBA00023150"/>
    </source>
</evidence>
<dbReference type="InterPro" id="IPR025877">
    <property type="entry name" value="MobA-like_NTP_Trfase"/>
</dbReference>
<dbReference type="GO" id="GO:0046872">
    <property type="term" value="F:metal ion binding"/>
    <property type="evidence" value="ECO:0007669"/>
    <property type="project" value="UniProtKB-KW"/>
</dbReference>
<dbReference type="Proteomes" id="UP001239782">
    <property type="component" value="Chromosome"/>
</dbReference>
<evidence type="ECO:0000256" key="1">
    <source>
        <dbReference type="ARBA" id="ARBA00022490"/>
    </source>
</evidence>
<dbReference type="InterPro" id="IPR013482">
    <property type="entry name" value="Molybde_CF_guanTrfase"/>
</dbReference>
<dbReference type="GO" id="GO:0061603">
    <property type="term" value="F:molybdenum cofactor guanylyltransferase activity"/>
    <property type="evidence" value="ECO:0007669"/>
    <property type="project" value="UniProtKB-EC"/>
</dbReference>
<keyword evidence="7" id="KW-0501">Molybdenum cofactor biosynthesis</keyword>
<dbReference type="AlphaFoldDB" id="A0AA51X5G1"/>
<dbReference type="SUPFAM" id="SSF53448">
    <property type="entry name" value="Nucleotide-diphospho-sugar transferases"/>
    <property type="match status" value="1"/>
</dbReference>
<keyword evidence="5" id="KW-0460">Magnesium</keyword>
<organism evidence="9 10">
    <name type="scientific">Pleionea litopenaei</name>
    <dbReference type="NCBI Taxonomy" id="3070815"/>
    <lineage>
        <taxon>Bacteria</taxon>
        <taxon>Pseudomonadati</taxon>
        <taxon>Pseudomonadota</taxon>
        <taxon>Gammaproteobacteria</taxon>
        <taxon>Oceanospirillales</taxon>
        <taxon>Pleioneaceae</taxon>
        <taxon>Pleionea</taxon>
    </lineage>
</organism>
<evidence type="ECO:0000256" key="6">
    <source>
        <dbReference type="ARBA" id="ARBA00023134"/>
    </source>
</evidence>
<dbReference type="InterPro" id="IPR029044">
    <property type="entry name" value="Nucleotide-diphossugar_trans"/>
</dbReference>
<accession>A0AA51X5G1</accession>
<dbReference type="EC" id="2.7.7.77" evidence="9"/>
<evidence type="ECO:0000256" key="2">
    <source>
        <dbReference type="ARBA" id="ARBA00022679"/>
    </source>
</evidence>
<keyword evidence="9" id="KW-0548">Nucleotidyltransferase</keyword>
<dbReference type="GO" id="GO:0005525">
    <property type="term" value="F:GTP binding"/>
    <property type="evidence" value="ECO:0007669"/>
    <property type="project" value="UniProtKB-KW"/>
</dbReference>
<evidence type="ECO:0000313" key="10">
    <source>
        <dbReference type="Proteomes" id="UP001239782"/>
    </source>
</evidence>
<keyword evidence="2 9" id="KW-0808">Transferase</keyword>
<proteinExistence type="predicted"/>
<evidence type="ECO:0000313" key="9">
    <source>
        <dbReference type="EMBL" id="WMS85556.1"/>
    </source>
</evidence>
<dbReference type="PANTHER" id="PTHR19136:SF81">
    <property type="entry name" value="MOLYBDENUM COFACTOR GUANYLYLTRANSFERASE"/>
    <property type="match status" value="1"/>
</dbReference>
<keyword evidence="10" id="KW-1185">Reference proteome</keyword>
<name>A0AA51X5G1_9GAMM</name>
<feature type="domain" description="MobA-like NTP transferase" evidence="8">
    <location>
        <begin position="6"/>
        <end position="112"/>
    </location>
</feature>
<dbReference type="GO" id="GO:1902758">
    <property type="term" value="P:bis(molybdopterin guanine dinucleotide)molybdenum biosynthetic process"/>
    <property type="evidence" value="ECO:0007669"/>
    <property type="project" value="TreeGrafter"/>
</dbReference>
<keyword evidence="1" id="KW-0963">Cytoplasm</keyword>
<sequence>MDSIIGVVLAGGESSRMGLDKAELPHPLNEKQTLLDHAMEILINCGCRKVVISGEKWDGIADQFNDKGPLAGIFSVSDAIAEEYFLFVPVDMPLLDPYLLQELVSAAEIGESVYFEETRLPALIRVNDQVKSYLSRVLSFDAEDRSMFTFYQAIGALPIACSQPEKLVNVNTPEDFQHLQVQQPLELDH</sequence>
<evidence type="ECO:0000259" key="8">
    <source>
        <dbReference type="Pfam" id="PF12804"/>
    </source>
</evidence>
<evidence type="ECO:0000256" key="5">
    <source>
        <dbReference type="ARBA" id="ARBA00022842"/>
    </source>
</evidence>
<dbReference type="CDD" id="cd02503">
    <property type="entry name" value="MobA"/>
    <property type="match status" value="1"/>
</dbReference>
<keyword evidence="6" id="KW-0342">GTP-binding</keyword>
<evidence type="ECO:0000256" key="3">
    <source>
        <dbReference type="ARBA" id="ARBA00022723"/>
    </source>
</evidence>
<keyword evidence="4" id="KW-0547">Nucleotide-binding</keyword>
<reference evidence="9 10" key="1">
    <citation type="submission" date="2023-08" db="EMBL/GenBank/DDBJ databases">
        <title>Pleionea litopenaei sp. nov., isolated from stomach of juvenile Litopenaeus vannamei.</title>
        <authorList>
            <person name="Rho A.M."/>
            <person name="Hwang C.Y."/>
        </authorList>
    </citation>
    <scope>NUCLEOTIDE SEQUENCE [LARGE SCALE GENOMIC DNA]</scope>
    <source>
        <strain evidence="9 10">HL-JVS1</strain>
    </source>
</reference>
<evidence type="ECO:0000256" key="4">
    <source>
        <dbReference type="ARBA" id="ARBA00022741"/>
    </source>
</evidence>
<protein>
    <submittedName>
        <fullName evidence="9">Molybdenum cofactor guanylyltransferase</fullName>
        <ecNumber evidence="9">2.7.7.77</ecNumber>
    </submittedName>
</protein>
<dbReference type="Gene3D" id="3.90.550.10">
    <property type="entry name" value="Spore Coat Polysaccharide Biosynthesis Protein SpsA, Chain A"/>
    <property type="match status" value="1"/>
</dbReference>
<dbReference type="PANTHER" id="PTHR19136">
    <property type="entry name" value="MOLYBDENUM COFACTOR GUANYLYLTRANSFERASE"/>
    <property type="match status" value="1"/>
</dbReference>
<keyword evidence="3" id="KW-0479">Metal-binding</keyword>
<gene>
    <name evidence="9" type="ORF">Q9312_10055</name>
</gene>
<dbReference type="RefSeq" id="WP_309200709.1">
    <property type="nucleotide sequence ID" value="NZ_CP133548.1"/>
</dbReference>
<dbReference type="EMBL" id="CP133548">
    <property type="protein sequence ID" value="WMS85556.1"/>
    <property type="molecule type" value="Genomic_DNA"/>
</dbReference>
<dbReference type="Pfam" id="PF12804">
    <property type="entry name" value="NTP_transf_3"/>
    <property type="match status" value="1"/>
</dbReference>
<dbReference type="KEGG" id="plei:Q9312_10055"/>